<dbReference type="Proteomes" id="UP000821865">
    <property type="component" value="Chromosome 2"/>
</dbReference>
<gene>
    <name evidence="1" type="ORF">HPB49_022151</name>
</gene>
<proteinExistence type="predicted"/>
<evidence type="ECO:0000313" key="1">
    <source>
        <dbReference type="EMBL" id="KAH7967070.1"/>
    </source>
</evidence>
<comment type="caution">
    <text evidence="1">The sequence shown here is derived from an EMBL/GenBank/DDBJ whole genome shotgun (WGS) entry which is preliminary data.</text>
</comment>
<protein>
    <submittedName>
        <fullName evidence="1">Uncharacterized protein</fullName>
    </submittedName>
</protein>
<reference evidence="1" key="1">
    <citation type="submission" date="2020-05" db="EMBL/GenBank/DDBJ databases">
        <title>Large-scale comparative analyses of tick genomes elucidate their genetic diversity and vector capacities.</title>
        <authorList>
            <person name="Jia N."/>
            <person name="Wang J."/>
            <person name="Shi W."/>
            <person name="Du L."/>
            <person name="Sun Y."/>
            <person name="Zhan W."/>
            <person name="Jiang J."/>
            <person name="Wang Q."/>
            <person name="Zhang B."/>
            <person name="Ji P."/>
            <person name="Sakyi L.B."/>
            <person name="Cui X."/>
            <person name="Yuan T."/>
            <person name="Jiang B."/>
            <person name="Yang W."/>
            <person name="Lam T.T.-Y."/>
            <person name="Chang Q."/>
            <person name="Ding S."/>
            <person name="Wang X."/>
            <person name="Zhu J."/>
            <person name="Ruan X."/>
            <person name="Zhao L."/>
            <person name="Wei J."/>
            <person name="Que T."/>
            <person name="Du C."/>
            <person name="Cheng J."/>
            <person name="Dai P."/>
            <person name="Han X."/>
            <person name="Huang E."/>
            <person name="Gao Y."/>
            <person name="Liu J."/>
            <person name="Shao H."/>
            <person name="Ye R."/>
            <person name="Li L."/>
            <person name="Wei W."/>
            <person name="Wang X."/>
            <person name="Wang C."/>
            <person name="Yang T."/>
            <person name="Huo Q."/>
            <person name="Li W."/>
            <person name="Guo W."/>
            <person name="Chen H."/>
            <person name="Zhou L."/>
            <person name="Ni X."/>
            <person name="Tian J."/>
            <person name="Zhou Y."/>
            <person name="Sheng Y."/>
            <person name="Liu T."/>
            <person name="Pan Y."/>
            <person name="Xia L."/>
            <person name="Li J."/>
            <person name="Zhao F."/>
            <person name="Cao W."/>
        </authorList>
    </citation>
    <scope>NUCLEOTIDE SEQUENCE</scope>
    <source>
        <strain evidence="1">Dsil-2018</strain>
    </source>
</reference>
<organism evidence="1 2">
    <name type="scientific">Dermacentor silvarum</name>
    <name type="common">Tick</name>
    <dbReference type="NCBI Taxonomy" id="543639"/>
    <lineage>
        <taxon>Eukaryota</taxon>
        <taxon>Metazoa</taxon>
        <taxon>Ecdysozoa</taxon>
        <taxon>Arthropoda</taxon>
        <taxon>Chelicerata</taxon>
        <taxon>Arachnida</taxon>
        <taxon>Acari</taxon>
        <taxon>Parasitiformes</taxon>
        <taxon>Ixodida</taxon>
        <taxon>Ixodoidea</taxon>
        <taxon>Ixodidae</taxon>
        <taxon>Rhipicephalinae</taxon>
        <taxon>Dermacentor</taxon>
    </lineage>
</organism>
<dbReference type="EMBL" id="CM023471">
    <property type="protein sequence ID" value="KAH7967070.1"/>
    <property type="molecule type" value="Genomic_DNA"/>
</dbReference>
<evidence type="ECO:0000313" key="2">
    <source>
        <dbReference type="Proteomes" id="UP000821865"/>
    </source>
</evidence>
<accession>A0ACB8DG99</accession>
<sequence length="478" mass="53539">MGVACKRRQFPLVQASAITVHKSQGGTYSSIVYEYSKTHPQKLVHVALSRCTNVDNLYLTNAKGDHHFPHKASNEDRAMLNEFQRLEQHRLPTLTQRYLTALRDDVLLDAEKKPDFFSCFGQNMYALLRDLVKLDQLQDKTLQDNLLVLGDHYCPKPSAVVQRFRFNTGVQTEGESVSTFVVSLRSLLEYCNFDTELGNLLTDHIVCSINDTAVQMRLLEKVELTFENAVKTALAMEAAKKDAGEKDIKAATWRTTGLASHIARTSAATWSKQDASPAVKKKTDYFKSVCQKLPSAYEEKVLVFHRHFLKLRDSQCYLLGQIGSADQTPVNFDMTSNTTVSVKGERDVNLLTTCNEKLHFTVLLSCLADGTKLCLYIVFKRKTIPKEILPKGVVVQANAKGFMTDEMVVEWCRLVGLLRPGASLERKIPNLLVLNSFQGHLTAKVKAVLQKERTDMLVIPGGLKGQLQPLDVGGQQAF</sequence>
<name>A0ACB8DG99_DERSI</name>
<keyword evidence="2" id="KW-1185">Reference proteome</keyword>